<evidence type="ECO:0000256" key="3">
    <source>
        <dbReference type="ARBA" id="ARBA00022764"/>
    </source>
</evidence>
<dbReference type="EMBL" id="CP033019">
    <property type="protein sequence ID" value="AYM75823.1"/>
    <property type="molecule type" value="Genomic_DNA"/>
</dbReference>
<evidence type="ECO:0000256" key="5">
    <source>
        <dbReference type="SAM" id="SignalP"/>
    </source>
</evidence>
<dbReference type="Proteomes" id="UP000279594">
    <property type="component" value="Chromosome"/>
</dbReference>
<dbReference type="PANTHER" id="PTHR39210:SF1">
    <property type="entry name" value="HEPARIN-SULFATE LYASE"/>
    <property type="match status" value="1"/>
</dbReference>
<proteinExistence type="predicted"/>
<keyword evidence="2 5" id="KW-0732">Signal</keyword>
<dbReference type="GO" id="GO:0016829">
    <property type="term" value="F:lyase activity"/>
    <property type="evidence" value="ECO:0007669"/>
    <property type="project" value="UniProtKB-KW"/>
</dbReference>
<evidence type="ECO:0000256" key="4">
    <source>
        <dbReference type="ARBA" id="ARBA00023239"/>
    </source>
</evidence>
<evidence type="ECO:0000259" key="7">
    <source>
        <dbReference type="Pfam" id="PF16332"/>
    </source>
</evidence>
<feature type="signal peptide" evidence="5">
    <location>
        <begin position="1"/>
        <end position="28"/>
    </location>
</feature>
<dbReference type="Gene3D" id="2.70.98.70">
    <property type="match status" value="1"/>
</dbReference>
<keyword evidence="9" id="KW-1185">Reference proteome</keyword>
<dbReference type="InterPro" id="IPR008929">
    <property type="entry name" value="Chondroitin_lyas"/>
</dbReference>
<evidence type="ECO:0000256" key="2">
    <source>
        <dbReference type="ARBA" id="ARBA00022729"/>
    </source>
</evidence>
<feature type="domain" description="Heparinase II/III-like C-terminal" evidence="6">
    <location>
        <begin position="479"/>
        <end position="675"/>
    </location>
</feature>
<dbReference type="InterPro" id="IPR032518">
    <property type="entry name" value="HepII_N"/>
</dbReference>
<evidence type="ECO:0000256" key="1">
    <source>
        <dbReference type="ARBA" id="ARBA00004418"/>
    </source>
</evidence>
<dbReference type="InterPro" id="IPR013783">
    <property type="entry name" value="Ig-like_fold"/>
</dbReference>
<comment type="subcellular location">
    <subcellularLocation>
        <location evidence="1">Periplasm</location>
    </subcellularLocation>
</comment>
<dbReference type="Pfam" id="PF16332">
    <property type="entry name" value="DUF4962"/>
    <property type="match status" value="1"/>
</dbReference>
<gene>
    <name evidence="8" type="ORF">D9M09_08465</name>
</gene>
<keyword evidence="3" id="KW-0574">Periplasm</keyword>
<protein>
    <submittedName>
        <fullName evidence="8">DUF4962 domain-containing protein</fullName>
    </submittedName>
</protein>
<feature type="domain" description="Heparinase II N-terminal" evidence="7">
    <location>
        <begin position="94"/>
        <end position="450"/>
    </location>
</feature>
<evidence type="ECO:0000313" key="8">
    <source>
        <dbReference type="EMBL" id="AYM75823.1"/>
    </source>
</evidence>
<dbReference type="InterPro" id="IPR012480">
    <property type="entry name" value="Hepar_II_III_C"/>
</dbReference>
<feature type="chain" id="PRO_5018248674" evidence="5">
    <location>
        <begin position="29"/>
        <end position="743"/>
    </location>
</feature>
<organism evidence="8 9">
    <name type="scientific">Janthinobacterium agaricidamnosum</name>
    <dbReference type="NCBI Taxonomy" id="55508"/>
    <lineage>
        <taxon>Bacteria</taxon>
        <taxon>Pseudomonadati</taxon>
        <taxon>Pseudomonadota</taxon>
        <taxon>Betaproteobacteria</taxon>
        <taxon>Burkholderiales</taxon>
        <taxon>Oxalobacteraceae</taxon>
        <taxon>Janthinobacterium</taxon>
    </lineage>
</organism>
<accession>A0A3G2E6N7</accession>
<dbReference type="AlphaFoldDB" id="A0A3G2E6N7"/>
<sequence>MTCRPGKHKRILFSSLIVLSLGAGTSQATDWVTTRSSSPEIVKPAPEQVTLQVQNPPSFAWPRHASYPAQYVVEILPAEGTASTHTVSRNFLLPSSALPPGNYEWRVSPLSTSPDWSNKRPFTIDSNSRTFVVPESSELAATVRAHPRPRQLPASFAQASAWDAAMNSKRRPFLNRLVSEVNLNTTAVASVHDGLWTQPNDSGQYNRIANAAGAVIRQMEAAALLFRLTQERRYLDEAILRGDQLAALNPEGPTSYKAQDQVARMIALVLAKGADFLWLDLDAPRRAHWLSVAAQRLTPIYADLSIAGGRLDQSPMDSHGVEALGYLAATSTLLLDARPEAQAWFNFAVRSYMHIVHVWSGPEGGFANGSAYGQYTTDMQMQLWQPLAEATGVSLFNKPWTAGFSNYFMQFIPPNAPRHVFGDVHESKPDPALLKAYVARQATPAAAWYSNQPGAQENPITLLQAPYPLPADTVAPEAPPNAMLFPSIGWAAMHSDISNAARTSVYFKSSPFGAFNHSHGDQNSLVINSGNKPLLIEAGYQDYYASPLSKSWYRQSRAHNAITFDGGKGQLVEGHYETRYKNGKITAFTHGTDLDYVEGDASAAYSNDLSLARRQVWYSRQNDVVVVLDKLTSATARTFEWNIHALNTLYLYPNGRASIENGTASLCLQSLRPDEEQLSGFSAPNPPLEASQQHAAYVKTSPAMAAEFLIVLDIGCKSVPTSLQPVSGGRLLQIGTQTITLPQ</sequence>
<reference evidence="8 9" key="1">
    <citation type="submission" date="2018-10" db="EMBL/GenBank/DDBJ databases">
        <title>Effects of UV and annual dynamics of microbial communities in freshwater RAS systems.</title>
        <authorList>
            <person name="Bekkelund A.K."/>
            <person name="Hansen B.R."/>
            <person name="Stokken H."/>
            <person name="Eriksen B.F."/>
            <person name="Kashulin N.A."/>
        </authorList>
    </citation>
    <scope>NUCLEOTIDE SEQUENCE [LARGE SCALE GENOMIC DNA]</scope>
    <source>
        <strain evidence="8 9">BHSEK</strain>
    </source>
</reference>
<dbReference type="Pfam" id="PF07940">
    <property type="entry name" value="Hepar_II_III_C"/>
    <property type="match status" value="1"/>
</dbReference>
<dbReference type="PANTHER" id="PTHR39210">
    <property type="entry name" value="HEPARIN-SULFATE LYASE"/>
    <property type="match status" value="1"/>
</dbReference>
<dbReference type="Gene3D" id="1.50.10.100">
    <property type="entry name" value="Chondroitin AC/alginate lyase"/>
    <property type="match status" value="1"/>
</dbReference>
<keyword evidence="4" id="KW-0456">Lyase</keyword>
<dbReference type="GO" id="GO:0042597">
    <property type="term" value="C:periplasmic space"/>
    <property type="evidence" value="ECO:0007669"/>
    <property type="project" value="UniProtKB-SubCell"/>
</dbReference>
<dbReference type="SUPFAM" id="SSF48230">
    <property type="entry name" value="Chondroitin AC/alginate lyase"/>
    <property type="match status" value="1"/>
</dbReference>
<evidence type="ECO:0000259" key="6">
    <source>
        <dbReference type="Pfam" id="PF07940"/>
    </source>
</evidence>
<name>A0A3G2E6N7_9BURK</name>
<dbReference type="Gene3D" id="2.60.40.10">
    <property type="entry name" value="Immunoglobulins"/>
    <property type="match status" value="1"/>
</dbReference>
<evidence type="ECO:0000313" key="9">
    <source>
        <dbReference type="Proteomes" id="UP000279594"/>
    </source>
</evidence>